<evidence type="ECO:0000256" key="3">
    <source>
        <dbReference type="HAMAP-Rule" id="MF_00272"/>
    </source>
</evidence>
<reference evidence="5" key="1">
    <citation type="submission" date="2021-11" db="EMBL/GenBank/DDBJ databases">
        <title>Draft genome sequence of Alcaligenes endophyticus type strain CCUG 75668T.</title>
        <authorList>
            <person name="Salva-Serra F."/>
            <person name="Duran R.E."/>
            <person name="Seeger M."/>
            <person name="Moore E.R.B."/>
            <person name="Jaen-Luchoro D."/>
        </authorList>
    </citation>
    <scope>NUCLEOTIDE SEQUENCE</scope>
    <source>
        <strain evidence="5">CCUG 75668</strain>
    </source>
</reference>
<name>A0ABT8EGN5_9BURK</name>
<comment type="subunit">
    <text evidence="3">The glycine cleavage system is composed of four proteins: P, T, L and H.</text>
</comment>
<dbReference type="Gene3D" id="2.40.50.100">
    <property type="match status" value="1"/>
</dbReference>
<comment type="similarity">
    <text evidence="1 3">Belongs to the GcvH family.</text>
</comment>
<dbReference type="PANTHER" id="PTHR11715">
    <property type="entry name" value="GLYCINE CLEAVAGE SYSTEM H PROTEIN"/>
    <property type="match status" value="1"/>
</dbReference>
<sequence length="124" mass="13577">MQLPDDRKYLATHEWVKKEGDLLVVGITDFAQDQLGDLVFVGEFTVGSQLAAGDTAGVVESVKAASDIYAPVAGQLVEFNTKLEDGPDMLNEVPYETWIFKLKPDNAADFEHLLSGQDYAAQLD</sequence>
<comment type="function">
    <text evidence="3">The glycine cleavage system catalyzes the degradation of glycine. The H protein shuttles the methylamine group of glycine from the P protein to the T protein.</text>
</comment>
<dbReference type="InterPro" id="IPR011053">
    <property type="entry name" value="Single_hybrid_motif"/>
</dbReference>
<dbReference type="EMBL" id="JAJHNU010000001">
    <property type="protein sequence ID" value="MDN4120439.1"/>
    <property type="molecule type" value="Genomic_DNA"/>
</dbReference>
<protein>
    <recommendedName>
        <fullName evidence="3">Glycine cleavage system H protein</fullName>
    </recommendedName>
</protein>
<feature type="domain" description="Lipoyl-binding" evidence="4">
    <location>
        <begin position="22"/>
        <end position="103"/>
    </location>
</feature>
<evidence type="ECO:0000259" key="4">
    <source>
        <dbReference type="PROSITE" id="PS50968"/>
    </source>
</evidence>
<gene>
    <name evidence="3 5" type="primary">gcvH</name>
    <name evidence="5" type="ORF">LMS43_03945</name>
</gene>
<dbReference type="PROSITE" id="PS00189">
    <property type="entry name" value="LIPOYL"/>
    <property type="match status" value="1"/>
</dbReference>
<evidence type="ECO:0000256" key="2">
    <source>
        <dbReference type="ARBA" id="ARBA00022823"/>
    </source>
</evidence>
<dbReference type="InterPro" id="IPR033753">
    <property type="entry name" value="GCV_H/Fam206"/>
</dbReference>
<dbReference type="InterPro" id="IPR002930">
    <property type="entry name" value="GCV_H"/>
</dbReference>
<comment type="caution">
    <text evidence="5">The sequence shown here is derived from an EMBL/GenBank/DDBJ whole genome shotgun (WGS) entry which is preliminary data.</text>
</comment>
<keyword evidence="6" id="KW-1185">Reference proteome</keyword>
<accession>A0ABT8EGN5</accession>
<evidence type="ECO:0000256" key="1">
    <source>
        <dbReference type="ARBA" id="ARBA00009249"/>
    </source>
</evidence>
<evidence type="ECO:0000313" key="6">
    <source>
        <dbReference type="Proteomes" id="UP001168613"/>
    </source>
</evidence>
<organism evidence="5 6">
    <name type="scientific">Alcaligenes endophyticus</name>
    <dbReference type="NCBI Taxonomy" id="1929088"/>
    <lineage>
        <taxon>Bacteria</taxon>
        <taxon>Pseudomonadati</taxon>
        <taxon>Pseudomonadota</taxon>
        <taxon>Betaproteobacteria</taxon>
        <taxon>Burkholderiales</taxon>
        <taxon>Alcaligenaceae</taxon>
        <taxon>Alcaligenes</taxon>
    </lineage>
</organism>
<proteinExistence type="inferred from homology"/>
<keyword evidence="2 3" id="KW-0450">Lipoyl</keyword>
<feature type="modified residue" description="N6-lipoyllysine" evidence="3">
    <location>
        <position position="63"/>
    </location>
</feature>
<comment type="cofactor">
    <cofactor evidence="3">
        <name>(R)-lipoate</name>
        <dbReference type="ChEBI" id="CHEBI:83088"/>
    </cofactor>
    <text evidence="3">Binds 1 lipoyl cofactor covalently.</text>
</comment>
<dbReference type="Pfam" id="PF01597">
    <property type="entry name" value="GCV_H"/>
    <property type="match status" value="1"/>
</dbReference>
<dbReference type="NCBIfam" id="NF002270">
    <property type="entry name" value="PRK01202.1"/>
    <property type="match status" value="1"/>
</dbReference>
<dbReference type="InterPro" id="IPR017453">
    <property type="entry name" value="GCV_H_sub"/>
</dbReference>
<dbReference type="HAMAP" id="MF_00272">
    <property type="entry name" value="GcvH"/>
    <property type="match status" value="1"/>
</dbReference>
<dbReference type="Proteomes" id="UP001168613">
    <property type="component" value="Unassembled WGS sequence"/>
</dbReference>
<dbReference type="SUPFAM" id="SSF51230">
    <property type="entry name" value="Single hybrid motif"/>
    <property type="match status" value="1"/>
</dbReference>
<dbReference type="CDD" id="cd06848">
    <property type="entry name" value="GCS_H"/>
    <property type="match status" value="1"/>
</dbReference>
<dbReference type="InterPro" id="IPR000089">
    <property type="entry name" value="Biotin_lipoyl"/>
</dbReference>
<evidence type="ECO:0000313" key="5">
    <source>
        <dbReference type="EMBL" id="MDN4120439.1"/>
    </source>
</evidence>
<dbReference type="NCBIfam" id="TIGR00527">
    <property type="entry name" value="gcvH"/>
    <property type="match status" value="1"/>
</dbReference>
<dbReference type="RefSeq" id="WP_266122247.1">
    <property type="nucleotide sequence ID" value="NZ_JAJHNU010000001.1"/>
</dbReference>
<dbReference type="InterPro" id="IPR003016">
    <property type="entry name" value="2-oxoA_DH_lipoyl-BS"/>
</dbReference>
<dbReference type="PROSITE" id="PS50968">
    <property type="entry name" value="BIOTINYL_LIPOYL"/>
    <property type="match status" value="1"/>
</dbReference>
<dbReference type="PANTHER" id="PTHR11715:SF3">
    <property type="entry name" value="GLYCINE CLEAVAGE SYSTEM H PROTEIN-RELATED"/>
    <property type="match status" value="1"/>
</dbReference>